<proteinExistence type="predicted"/>
<sequence>MGDWRYKTIDKLTKEEERMLRTELNKPMTADYKRRFWQKMYHNENILNPNRKDFFWEDTEFVKAHGLKGF</sequence>
<dbReference type="AlphaFoldDB" id="A0A6M3JK24"/>
<evidence type="ECO:0000313" key="1">
    <source>
        <dbReference type="EMBL" id="QJA70303.1"/>
    </source>
</evidence>
<accession>A0A6M3JK24</accession>
<gene>
    <name evidence="1" type="ORF">MM415A03823_0010</name>
</gene>
<name>A0A6M3JK24_9ZZZZ</name>
<organism evidence="1">
    <name type="scientific">viral metagenome</name>
    <dbReference type="NCBI Taxonomy" id="1070528"/>
    <lineage>
        <taxon>unclassified sequences</taxon>
        <taxon>metagenomes</taxon>
        <taxon>organismal metagenomes</taxon>
    </lineage>
</organism>
<dbReference type="EMBL" id="MT141781">
    <property type="protein sequence ID" value="QJA70303.1"/>
    <property type="molecule type" value="Genomic_DNA"/>
</dbReference>
<reference evidence="1" key="1">
    <citation type="submission" date="2020-03" db="EMBL/GenBank/DDBJ databases">
        <title>The deep terrestrial virosphere.</title>
        <authorList>
            <person name="Holmfeldt K."/>
            <person name="Nilsson E."/>
            <person name="Simone D."/>
            <person name="Lopez-Fernandez M."/>
            <person name="Wu X."/>
            <person name="de Brujin I."/>
            <person name="Lundin D."/>
            <person name="Andersson A."/>
            <person name="Bertilsson S."/>
            <person name="Dopson M."/>
        </authorList>
    </citation>
    <scope>NUCLEOTIDE SEQUENCE</scope>
    <source>
        <strain evidence="1">MM415A03823</strain>
    </source>
</reference>
<protein>
    <submittedName>
        <fullName evidence="1">Uncharacterized protein</fullName>
    </submittedName>
</protein>